<evidence type="ECO:0000313" key="2">
    <source>
        <dbReference type="EMBL" id="OHT00461.1"/>
    </source>
</evidence>
<keyword evidence="3" id="KW-1185">Reference proteome</keyword>
<dbReference type="Proteomes" id="UP000179807">
    <property type="component" value="Unassembled WGS sequence"/>
</dbReference>
<sequence>MSFILDDDNLEEDYDDDNIEEYFDYENYETEIEEEEEEEDIDDEKETNSDIFNESYELYSSEEISDNDSFSD</sequence>
<dbReference type="GeneID" id="94843442"/>
<proteinExistence type="predicted"/>
<feature type="compositionally biased region" description="Acidic residues" evidence="1">
    <location>
        <begin position="63"/>
        <end position="72"/>
    </location>
</feature>
<protein>
    <submittedName>
        <fullName evidence="2">Uncharacterized protein</fullName>
    </submittedName>
</protein>
<comment type="caution">
    <text evidence="2">The sequence shown here is derived from an EMBL/GenBank/DDBJ whole genome shotgun (WGS) entry which is preliminary data.</text>
</comment>
<feature type="compositionally biased region" description="Acidic residues" evidence="1">
    <location>
        <begin position="30"/>
        <end position="45"/>
    </location>
</feature>
<reference evidence="2" key="1">
    <citation type="submission" date="2016-10" db="EMBL/GenBank/DDBJ databases">
        <authorList>
            <person name="Benchimol M."/>
            <person name="Almeida L.G."/>
            <person name="Vasconcelos A.T."/>
            <person name="Perreira-Neves A."/>
            <person name="Rosa I.A."/>
            <person name="Tasca T."/>
            <person name="Bogo M.R."/>
            <person name="de Souza W."/>
        </authorList>
    </citation>
    <scope>NUCLEOTIDE SEQUENCE [LARGE SCALE GENOMIC DNA]</scope>
    <source>
        <strain evidence="2">K</strain>
    </source>
</reference>
<dbReference type="AlphaFoldDB" id="A0A1J4JT66"/>
<feature type="region of interest" description="Disordered" evidence="1">
    <location>
        <begin position="30"/>
        <end position="72"/>
    </location>
</feature>
<evidence type="ECO:0000313" key="3">
    <source>
        <dbReference type="Proteomes" id="UP000179807"/>
    </source>
</evidence>
<dbReference type="VEuPathDB" id="TrichDB:TRFO_32869"/>
<organism evidence="2 3">
    <name type="scientific">Tritrichomonas foetus</name>
    <dbReference type="NCBI Taxonomy" id="1144522"/>
    <lineage>
        <taxon>Eukaryota</taxon>
        <taxon>Metamonada</taxon>
        <taxon>Parabasalia</taxon>
        <taxon>Tritrichomonadida</taxon>
        <taxon>Tritrichomonadidae</taxon>
        <taxon>Tritrichomonas</taxon>
    </lineage>
</organism>
<name>A0A1J4JT66_9EUKA</name>
<accession>A0A1J4JT66</accession>
<dbReference type="RefSeq" id="XP_068353597.1">
    <property type="nucleotide sequence ID" value="XM_068508738.1"/>
</dbReference>
<dbReference type="EMBL" id="MLAK01000954">
    <property type="protein sequence ID" value="OHT00461.1"/>
    <property type="molecule type" value="Genomic_DNA"/>
</dbReference>
<gene>
    <name evidence="2" type="ORF">TRFO_32869</name>
</gene>
<evidence type="ECO:0000256" key="1">
    <source>
        <dbReference type="SAM" id="MobiDB-lite"/>
    </source>
</evidence>